<dbReference type="Proteomes" id="UP000265566">
    <property type="component" value="Chromosome 2"/>
</dbReference>
<evidence type="ECO:0000259" key="1">
    <source>
        <dbReference type="PROSITE" id="PS50181"/>
    </source>
</evidence>
<dbReference type="Gene3D" id="1.20.1280.50">
    <property type="match status" value="1"/>
</dbReference>
<accession>A0A396J781</accession>
<dbReference type="SMART" id="SM00256">
    <property type="entry name" value="FBOX"/>
    <property type="match status" value="1"/>
</dbReference>
<gene>
    <name evidence="2" type="ORF">MtrunA17_Chr2g0287301</name>
</gene>
<dbReference type="PROSITE" id="PS50181">
    <property type="entry name" value="FBOX"/>
    <property type="match status" value="1"/>
</dbReference>
<sequence length="156" mass="17954">MVVMTRSQQHKMAEAIAESPITILPDEMMLEIFSRVEISDTMQLRGVCKLWKSLAVDPQFVCNHFSRAYDEIVNLDSKAKKHLSEEEEEEVKEDKEEVVAITGDEGEVDEAKKCLMKSLADLDIVLEDIRILKERVEKINFDMQPLDDRLKSLKSL</sequence>
<proteinExistence type="predicted"/>
<evidence type="ECO:0000313" key="3">
    <source>
        <dbReference type="Proteomes" id="UP000265566"/>
    </source>
</evidence>
<dbReference type="InterPro" id="IPR001810">
    <property type="entry name" value="F-box_dom"/>
</dbReference>
<dbReference type="AlphaFoldDB" id="A0A396J781"/>
<feature type="domain" description="F-box" evidence="1">
    <location>
        <begin position="18"/>
        <end position="72"/>
    </location>
</feature>
<name>A0A396J781_MEDTR</name>
<dbReference type="Pfam" id="PF12937">
    <property type="entry name" value="F-box-like"/>
    <property type="match status" value="1"/>
</dbReference>
<organism evidence="2 3">
    <name type="scientific">Medicago truncatula</name>
    <name type="common">Barrel medic</name>
    <name type="synonym">Medicago tribuloides</name>
    <dbReference type="NCBI Taxonomy" id="3880"/>
    <lineage>
        <taxon>Eukaryota</taxon>
        <taxon>Viridiplantae</taxon>
        <taxon>Streptophyta</taxon>
        <taxon>Embryophyta</taxon>
        <taxon>Tracheophyta</taxon>
        <taxon>Spermatophyta</taxon>
        <taxon>Magnoliopsida</taxon>
        <taxon>eudicotyledons</taxon>
        <taxon>Gunneridae</taxon>
        <taxon>Pentapetalae</taxon>
        <taxon>rosids</taxon>
        <taxon>fabids</taxon>
        <taxon>Fabales</taxon>
        <taxon>Fabaceae</taxon>
        <taxon>Papilionoideae</taxon>
        <taxon>50 kb inversion clade</taxon>
        <taxon>NPAAA clade</taxon>
        <taxon>Hologalegina</taxon>
        <taxon>IRL clade</taxon>
        <taxon>Trifolieae</taxon>
        <taxon>Medicago</taxon>
    </lineage>
</organism>
<dbReference type="InterPro" id="IPR036047">
    <property type="entry name" value="F-box-like_dom_sf"/>
</dbReference>
<reference evidence="3" key="1">
    <citation type="journal article" date="2018" name="Nat. Plants">
        <title>Whole-genome landscape of Medicago truncatula symbiotic genes.</title>
        <authorList>
            <person name="Pecrix Y."/>
            <person name="Staton S.E."/>
            <person name="Sallet E."/>
            <person name="Lelandais-Briere C."/>
            <person name="Moreau S."/>
            <person name="Carrere S."/>
            <person name="Blein T."/>
            <person name="Jardinaud M.F."/>
            <person name="Latrasse D."/>
            <person name="Zouine M."/>
            <person name="Zahm M."/>
            <person name="Kreplak J."/>
            <person name="Mayjonade B."/>
            <person name="Satge C."/>
            <person name="Perez M."/>
            <person name="Cauet S."/>
            <person name="Marande W."/>
            <person name="Chantry-Darmon C."/>
            <person name="Lopez-Roques C."/>
            <person name="Bouchez O."/>
            <person name="Berard A."/>
            <person name="Debelle F."/>
            <person name="Munos S."/>
            <person name="Bendahmane A."/>
            <person name="Berges H."/>
            <person name="Niebel A."/>
            <person name="Buitink J."/>
            <person name="Frugier F."/>
            <person name="Benhamed M."/>
            <person name="Crespi M."/>
            <person name="Gouzy J."/>
            <person name="Gamas P."/>
        </authorList>
    </citation>
    <scope>NUCLEOTIDE SEQUENCE [LARGE SCALE GENOMIC DNA]</scope>
    <source>
        <strain evidence="3">cv. Jemalong A17</strain>
    </source>
</reference>
<dbReference type="SUPFAM" id="SSF81383">
    <property type="entry name" value="F-box domain"/>
    <property type="match status" value="1"/>
</dbReference>
<comment type="caution">
    <text evidence="2">The sequence shown here is derived from an EMBL/GenBank/DDBJ whole genome shotgun (WGS) entry which is preliminary data.</text>
</comment>
<evidence type="ECO:0000313" key="2">
    <source>
        <dbReference type="EMBL" id="RHN72405.1"/>
    </source>
</evidence>
<dbReference type="Gramene" id="rna8112">
    <property type="protein sequence ID" value="RHN72405.1"/>
    <property type="gene ID" value="gene8112"/>
</dbReference>
<dbReference type="EMBL" id="PSQE01000002">
    <property type="protein sequence ID" value="RHN72405.1"/>
    <property type="molecule type" value="Genomic_DNA"/>
</dbReference>
<protein>
    <submittedName>
        <fullName evidence="2">Putative F-box domain-containing protein</fullName>
    </submittedName>
</protein>